<reference evidence="1 2" key="1">
    <citation type="submission" date="2023-03" db="EMBL/GenBank/DDBJ databases">
        <title>WGS of Gossypium arboreum.</title>
        <authorList>
            <person name="Yu D."/>
        </authorList>
    </citation>
    <scope>NUCLEOTIDE SEQUENCE [LARGE SCALE GENOMIC DNA]</scope>
    <source>
        <tissue evidence="1">Leaf</tissue>
    </source>
</reference>
<protein>
    <submittedName>
        <fullName evidence="1">Uncharacterized protein</fullName>
    </submittedName>
</protein>
<evidence type="ECO:0000313" key="1">
    <source>
        <dbReference type="EMBL" id="KAK5818845.1"/>
    </source>
</evidence>
<comment type="caution">
    <text evidence="1">The sequence shown here is derived from an EMBL/GenBank/DDBJ whole genome shotgun (WGS) entry which is preliminary data.</text>
</comment>
<accession>A0ABR0PCF8</accession>
<gene>
    <name evidence="1" type="ORF">PVK06_023791</name>
</gene>
<sequence length="136" mass="15154">MESQLALQKQADHTLHFNPTFKENSFVNVEVKEGVLEAKNHSTVVFSNKSLLENVTEVSGGILAGINLSNEIFKGHNSKKTGSEGGWDKPHLVEAIGFSRGIRIRWKNSIDLEVVDNHLQFILTRICPILVPKPKP</sequence>
<dbReference type="EMBL" id="JARKNE010000007">
    <property type="protein sequence ID" value="KAK5818845.1"/>
    <property type="molecule type" value="Genomic_DNA"/>
</dbReference>
<proteinExistence type="predicted"/>
<organism evidence="1 2">
    <name type="scientific">Gossypium arboreum</name>
    <name type="common">Tree cotton</name>
    <name type="synonym">Gossypium nanking</name>
    <dbReference type="NCBI Taxonomy" id="29729"/>
    <lineage>
        <taxon>Eukaryota</taxon>
        <taxon>Viridiplantae</taxon>
        <taxon>Streptophyta</taxon>
        <taxon>Embryophyta</taxon>
        <taxon>Tracheophyta</taxon>
        <taxon>Spermatophyta</taxon>
        <taxon>Magnoliopsida</taxon>
        <taxon>eudicotyledons</taxon>
        <taxon>Gunneridae</taxon>
        <taxon>Pentapetalae</taxon>
        <taxon>rosids</taxon>
        <taxon>malvids</taxon>
        <taxon>Malvales</taxon>
        <taxon>Malvaceae</taxon>
        <taxon>Malvoideae</taxon>
        <taxon>Gossypium</taxon>
    </lineage>
</organism>
<evidence type="ECO:0000313" key="2">
    <source>
        <dbReference type="Proteomes" id="UP001358586"/>
    </source>
</evidence>
<name>A0ABR0PCF8_GOSAR</name>
<keyword evidence="2" id="KW-1185">Reference proteome</keyword>
<dbReference type="Proteomes" id="UP001358586">
    <property type="component" value="Chromosome 7"/>
</dbReference>